<feature type="region of interest" description="Disordered" evidence="6">
    <location>
        <begin position="21"/>
        <end position="44"/>
    </location>
</feature>
<protein>
    <submittedName>
        <fullName evidence="9">Ccs1/ResB-related putative cytochrome C-type biogenesis protein</fullName>
    </submittedName>
</protein>
<dbReference type="InterPro" id="IPR023494">
    <property type="entry name" value="Cyt_c_bgen_Ccs1/CcsB/ResB"/>
</dbReference>
<dbReference type="AlphaFoldDB" id="A0A7U9DQ96"/>
<evidence type="ECO:0000256" key="5">
    <source>
        <dbReference type="ARBA" id="ARBA00023136"/>
    </source>
</evidence>
<dbReference type="Proteomes" id="UP000014062">
    <property type="component" value="Chromosome"/>
</dbReference>
<proteinExistence type="predicted"/>
<accession>A0A7U9DQ96</accession>
<evidence type="ECO:0000313" key="10">
    <source>
        <dbReference type="Proteomes" id="UP000014062"/>
    </source>
</evidence>
<evidence type="ECO:0000313" key="9">
    <source>
        <dbReference type="EMBL" id="EOY45772.1"/>
    </source>
</evidence>
<evidence type="ECO:0000256" key="2">
    <source>
        <dbReference type="ARBA" id="ARBA00022692"/>
    </source>
</evidence>
<dbReference type="EMBL" id="CM001889">
    <property type="protein sequence ID" value="EOY45772.1"/>
    <property type="molecule type" value="Genomic_DNA"/>
</dbReference>
<dbReference type="Pfam" id="PF05140">
    <property type="entry name" value="ResB"/>
    <property type="match status" value="1"/>
</dbReference>
<keyword evidence="2 7" id="KW-0812">Transmembrane</keyword>
<comment type="subcellular location">
    <subcellularLocation>
        <location evidence="1">Membrane</location>
        <topology evidence="1">Multi-pass membrane protein</topology>
    </subcellularLocation>
</comment>
<evidence type="ECO:0000256" key="6">
    <source>
        <dbReference type="SAM" id="MobiDB-lite"/>
    </source>
</evidence>
<feature type="transmembrane region" description="Helical" evidence="7">
    <location>
        <begin position="231"/>
        <end position="250"/>
    </location>
</feature>
<feature type="transmembrane region" description="Helical" evidence="7">
    <location>
        <begin position="508"/>
        <end position="525"/>
    </location>
</feature>
<gene>
    <name evidence="9" type="ORF">SLI_1055</name>
</gene>
<keyword evidence="3" id="KW-0201">Cytochrome c-type biogenesis</keyword>
<evidence type="ECO:0000256" key="3">
    <source>
        <dbReference type="ARBA" id="ARBA00022748"/>
    </source>
</evidence>
<dbReference type="InterPro" id="IPR007816">
    <property type="entry name" value="ResB-like_domain"/>
</dbReference>
<sequence>MPCSATGVLCHTRRVTAKRIRSSASAVTQEEGRGESSLGSAPDELRADEAPTAQGASVGGPRLGPVGWLRWLWRSLTSMRTALVLLLLLALAAVPGSLVPQQDRQPAQAADFRRNNPDLSNVLDTLGVFDVFATPWFAAVYLLLFVSLAGCLVPRCRQYLRTLRAHPPAAPRVLSRLPGHVHWIAPAATADEALRAAADVLRGRRFRVAAGPGGDGWVAAEKGYLREAGNLVFHLALFGMLIASAIGSLFSTTGQKLILQGGGFTNTSTQYDDFTPGTLATGDDLEPFSFRFKSFHAAYQPTGPHRGTASAFEARISYTAAEGATPRDARVRVNEPLEVNGTKVFLVSHGYAPVVTVRDGKGDVAWKGPVAFLPQDNNLRSVGVVKAPDAVDAQGRPDQLGFTGLFLPTVQLDANGWVSTFPAPDDPVLVLTAYHGDLGMNSGIPQNVYQLDTERATQFRNADGTPYAKALRPGDKMTLPDGAGSLSFDGIQQWAGFQIARDPSNGTALWSSVAMGAGLCASLFVRRRRVWVRVRPRTGTDTGSGVEIEVAGLEPGSSDRLGEEVGEIAAELRVRTLELCHDTSDYRPEERL</sequence>
<keyword evidence="4 7" id="KW-1133">Transmembrane helix</keyword>
<dbReference type="PANTHER" id="PTHR31566">
    <property type="entry name" value="CYTOCHROME C BIOGENESIS PROTEIN CCS1, CHLOROPLASTIC"/>
    <property type="match status" value="1"/>
</dbReference>
<organism evidence="9 10">
    <name type="scientific">Streptomyces lividans 1326</name>
    <dbReference type="NCBI Taxonomy" id="1200984"/>
    <lineage>
        <taxon>Bacteria</taxon>
        <taxon>Bacillati</taxon>
        <taxon>Actinomycetota</taxon>
        <taxon>Actinomycetes</taxon>
        <taxon>Kitasatosporales</taxon>
        <taxon>Streptomycetaceae</taxon>
        <taxon>Streptomyces</taxon>
    </lineage>
</organism>
<feature type="transmembrane region" description="Helical" evidence="7">
    <location>
        <begin position="79"/>
        <end position="98"/>
    </location>
</feature>
<dbReference type="PANTHER" id="PTHR31566:SF0">
    <property type="entry name" value="CYTOCHROME C BIOGENESIS PROTEIN CCS1, CHLOROPLASTIC"/>
    <property type="match status" value="1"/>
</dbReference>
<evidence type="ECO:0000259" key="8">
    <source>
        <dbReference type="Pfam" id="PF05140"/>
    </source>
</evidence>
<evidence type="ECO:0000256" key="1">
    <source>
        <dbReference type="ARBA" id="ARBA00004141"/>
    </source>
</evidence>
<name>A0A7U9DQ96_STRLI</name>
<keyword evidence="5 7" id="KW-0472">Membrane</keyword>
<feature type="domain" description="ResB-like" evidence="8">
    <location>
        <begin position="79"/>
        <end position="565"/>
    </location>
</feature>
<feature type="transmembrane region" description="Helical" evidence="7">
    <location>
        <begin position="136"/>
        <end position="154"/>
    </location>
</feature>
<evidence type="ECO:0000256" key="4">
    <source>
        <dbReference type="ARBA" id="ARBA00022989"/>
    </source>
</evidence>
<dbReference type="GO" id="GO:0017004">
    <property type="term" value="P:cytochrome complex assembly"/>
    <property type="evidence" value="ECO:0007669"/>
    <property type="project" value="UniProtKB-KW"/>
</dbReference>
<reference evidence="10" key="1">
    <citation type="journal article" date="2013" name="Genome Biol. Evol.">
        <title>The genome sequence of Streptomyces lividans 66 reveals a novel tRNA-dependent peptide biosynthetic system within a metal-related genomic island.</title>
        <authorList>
            <person name="Cruz-Morales P."/>
            <person name="Vijgenboom E."/>
            <person name="Iruegas-Bocardo F."/>
            <person name="Girard G."/>
            <person name="Yanez-Guerra L.A."/>
            <person name="Ramos-Aboites H.E."/>
            <person name="Pernodet J.L."/>
            <person name="Anne J."/>
            <person name="van Wezel G.P."/>
            <person name="Barona-Gomez F."/>
        </authorList>
    </citation>
    <scope>NUCLEOTIDE SEQUENCE [LARGE SCALE GENOMIC DNA]</scope>
    <source>
        <strain evidence="10">1326</strain>
    </source>
</reference>
<evidence type="ECO:0000256" key="7">
    <source>
        <dbReference type="SAM" id="Phobius"/>
    </source>
</evidence>
<dbReference type="GO" id="GO:0016020">
    <property type="term" value="C:membrane"/>
    <property type="evidence" value="ECO:0007669"/>
    <property type="project" value="UniProtKB-SubCell"/>
</dbReference>